<protein>
    <submittedName>
        <fullName evidence="1">Uncharacterized protein</fullName>
    </submittedName>
</protein>
<dbReference type="EMBL" id="CM042053">
    <property type="protein sequence ID" value="KAI3714906.1"/>
    <property type="molecule type" value="Genomic_DNA"/>
</dbReference>
<evidence type="ECO:0000313" key="1">
    <source>
        <dbReference type="EMBL" id="KAI3714906.1"/>
    </source>
</evidence>
<accession>A0ACB9AY94</accession>
<sequence length="107" mass="12057">MTTKTPTLYSNSKPQPPPRTCLCSPTNHPGSFRCSRHRNLRKLPSRRLASRGSWELAVVAKSNSVKAFLRLMIKPSSHDVQRRRNFQQKPTRFCLLNGNGIGLALVS</sequence>
<comment type="caution">
    <text evidence="1">The sequence shown here is derived from an EMBL/GenBank/DDBJ whole genome shotgun (WGS) entry which is preliminary data.</text>
</comment>
<proteinExistence type="predicted"/>
<keyword evidence="2" id="KW-1185">Reference proteome</keyword>
<gene>
    <name evidence="1" type="ORF">L6452_21868</name>
</gene>
<reference evidence="1 2" key="2">
    <citation type="journal article" date="2022" name="Mol. Ecol. Resour.">
        <title>The genomes of chicory, endive, great burdock and yacon provide insights into Asteraceae paleo-polyploidization history and plant inulin production.</title>
        <authorList>
            <person name="Fan W."/>
            <person name="Wang S."/>
            <person name="Wang H."/>
            <person name="Wang A."/>
            <person name="Jiang F."/>
            <person name="Liu H."/>
            <person name="Zhao H."/>
            <person name="Xu D."/>
            <person name="Zhang Y."/>
        </authorList>
    </citation>
    <scope>NUCLEOTIDE SEQUENCE [LARGE SCALE GENOMIC DNA]</scope>
    <source>
        <strain evidence="2">cv. Niubang</strain>
    </source>
</reference>
<dbReference type="Proteomes" id="UP001055879">
    <property type="component" value="Linkage Group LG07"/>
</dbReference>
<evidence type="ECO:0000313" key="2">
    <source>
        <dbReference type="Proteomes" id="UP001055879"/>
    </source>
</evidence>
<name>A0ACB9AY94_ARCLA</name>
<organism evidence="1 2">
    <name type="scientific">Arctium lappa</name>
    <name type="common">Greater burdock</name>
    <name type="synonym">Lappa major</name>
    <dbReference type="NCBI Taxonomy" id="4217"/>
    <lineage>
        <taxon>Eukaryota</taxon>
        <taxon>Viridiplantae</taxon>
        <taxon>Streptophyta</taxon>
        <taxon>Embryophyta</taxon>
        <taxon>Tracheophyta</taxon>
        <taxon>Spermatophyta</taxon>
        <taxon>Magnoliopsida</taxon>
        <taxon>eudicotyledons</taxon>
        <taxon>Gunneridae</taxon>
        <taxon>Pentapetalae</taxon>
        <taxon>asterids</taxon>
        <taxon>campanulids</taxon>
        <taxon>Asterales</taxon>
        <taxon>Asteraceae</taxon>
        <taxon>Carduoideae</taxon>
        <taxon>Cardueae</taxon>
        <taxon>Arctiinae</taxon>
        <taxon>Arctium</taxon>
    </lineage>
</organism>
<reference evidence="2" key="1">
    <citation type="journal article" date="2022" name="Mol. Ecol. Resour.">
        <title>The genomes of chicory, endive, great burdock and yacon provide insights into Asteraceae palaeo-polyploidization history and plant inulin production.</title>
        <authorList>
            <person name="Fan W."/>
            <person name="Wang S."/>
            <person name="Wang H."/>
            <person name="Wang A."/>
            <person name="Jiang F."/>
            <person name="Liu H."/>
            <person name="Zhao H."/>
            <person name="Xu D."/>
            <person name="Zhang Y."/>
        </authorList>
    </citation>
    <scope>NUCLEOTIDE SEQUENCE [LARGE SCALE GENOMIC DNA]</scope>
    <source>
        <strain evidence="2">cv. Niubang</strain>
    </source>
</reference>